<evidence type="ECO:0000259" key="2">
    <source>
        <dbReference type="PROSITE" id="PS50887"/>
    </source>
</evidence>
<dbReference type="InterPro" id="IPR029787">
    <property type="entry name" value="Nucleotide_cyclase"/>
</dbReference>
<comment type="caution">
    <text evidence="3">The sequence shown here is derived from an EMBL/GenBank/DDBJ whole genome shotgun (WGS) entry which is preliminary data.</text>
</comment>
<dbReference type="NCBIfam" id="TIGR00254">
    <property type="entry name" value="GGDEF"/>
    <property type="match status" value="1"/>
</dbReference>
<keyword evidence="1" id="KW-1133">Transmembrane helix</keyword>
<dbReference type="AlphaFoldDB" id="A0A4Q9GL85"/>
<evidence type="ECO:0000313" key="4">
    <source>
        <dbReference type="Proteomes" id="UP000291613"/>
    </source>
</evidence>
<dbReference type="Proteomes" id="UP000291613">
    <property type="component" value="Unassembled WGS sequence"/>
</dbReference>
<dbReference type="SMART" id="SM00267">
    <property type="entry name" value="GGDEF"/>
    <property type="match status" value="1"/>
</dbReference>
<proteinExistence type="predicted"/>
<dbReference type="InterPro" id="IPR052163">
    <property type="entry name" value="DGC-Regulatory_Protein"/>
</dbReference>
<dbReference type="InterPro" id="IPR043128">
    <property type="entry name" value="Rev_trsase/Diguanyl_cyclase"/>
</dbReference>
<feature type="transmembrane region" description="Helical" evidence="1">
    <location>
        <begin position="21"/>
        <end position="39"/>
    </location>
</feature>
<dbReference type="RefSeq" id="WP_131001410.1">
    <property type="nucleotide sequence ID" value="NZ_JBHSZR010000002.1"/>
</dbReference>
<feature type="transmembrane region" description="Helical" evidence="1">
    <location>
        <begin position="144"/>
        <end position="163"/>
    </location>
</feature>
<gene>
    <name evidence="3" type="ORF">EYR15_03200</name>
</gene>
<dbReference type="EMBL" id="SIUB01000001">
    <property type="protein sequence ID" value="TBN55159.1"/>
    <property type="molecule type" value="Genomic_DNA"/>
</dbReference>
<feature type="transmembrane region" description="Helical" evidence="1">
    <location>
        <begin position="90"/>
        <end position="108"/>
    </location>
</feature>
<dbReference type="Gene3D" id="3.30.70.270">
    <property type="match status" value="1"/>
</dbReference>
<feature type="transmembrane region" description="Helical" evidence="1">
    <location>
        <begin position="169"/>
        <end position="191"/>
    </location>
</feature>
<dbReference type="InterPro" id="IPR000160">
    <property type="entry name" value="GGDEF_dom"/>
</dbReference>
<dbReference type="SUPFAM" id="SSF55073">
    <property type="entry name" value="Nucleotide cyclase"/>
    <property type="match status" value="1"/>
</dbReference>
<organism evidence="3 4">
    <name type="scientific">Hansschlegelia quercus</name>
    <dbReference type="NCBI Taxonomy" id="2528245"/>
    <lineage>
        <taxon>Bacteria</taxon>
        <taxon>Pseudomonadati</taxon>
        <taxon>Pseudomonadota</taxon>
        <taxon>Alphaproteobacteria</taxon>
        <taxon>Hyphomicrobiales</taxon>
        <taxon>Methylopilaceae</taxon>
        <taxon>Hansschlegelia</taxon>
    </lineage>
</organism>
<dbReference type="PROSITE" id="PS50887">
    <property type="entry name" value="GGDEF"/>
    <property type="match status" value="1"/>
</dbReference>
<keyword evidence="1" id="KW-0472">Membrane</keyword>
<feature type="transmembrane region" description="Helical" evidence="1">
    <location>
        <begin position="51"/>
        <end position="69"/>
    </location>
</feature>
<feature type="domain" description="GGDEF" evidence="2">
    <location>
        <begin position="238"/>
        <end position="371"/>
    </location>
</feature>
<dbReference type="CDD" id="cd01949">
    <property type="entry name" value="GGDEF"/>
    <property type="match status" value="1"/>
</dbReference>
<name>A0A4Q9GL85_9HYPH</name>
<dbReference type="PANTHER" id="PTHR46663:SF4">
    <property type="entry name" value="DIGUANYLATE CYCLASE DGCT-RELATED"/>
    <property type="match status" value="1"/>
</dbReference>
<dbReference type="OrthoDB" id="9812260at2"/>
<reference evidence="3 4" key="1">
    <citation type="submission" date="2019-02" db="EMBL/GenBank/DDBJ databases">
        <title>Hansschlegelia quercus sp. nov., a novel methylotrophic bacterium from buds of oak (Quercus robur L.).</title>
        <authorList>
            <person name="Agafonova N.V."/>
            <person name="Kaparullina E.N."/>
            <person name="Grouzdev D.S."/>
            <person name="Doronina N.V."/>
        </authorList>
    </citation>
    <scope>NUCLEOTIDE SEQUENCE [LARGE SCALE GENOMIC DNA]</scope>
    <source>
        <strain evidence="3 4">Dub</strain>
    </source>
</reference>
<sequence>MEKRQRAAAPSPQVHVELVQILYSAILPIGLIGGAYIGVGLTAMSRGSDPVIVGLTFAGASAALLRLLLTGLFRGSGRQRALTPAAARRWEWAYGLCNVAFGLCLGALGARTFAIHSAELELMSVALLSGYCAGQVTRICIRPWICVPSIAAAALPIIGALFWRGGQESVILGAFLLFFLFASFETIAYGYRTALTLIASRQQVAALARRDPLTGLLNRTALQDFVDAAILKIGDSGTMVAIHCLDLDRFKPVNDVYGHPTGDALLTAVAGRLTGLLRPGDAAIRLGGDEFVVVQTDIAGPAAAEMLARRMVRALGMPFRIDGRDLRIGVSIGIALARKDGDSLGVLLTRGDEALYAAKASGRNGFRFVDPADGKAGDAAMVRTWTGKQIA</sequence>
<evidence type="ECO:0000313" key="3">
    <source>
        <dbReference type="EMBL" id="TBN55159.1"/>
    </source>
</evidence>
<protein>
    <submittedName>
        <fullName evidence="3">GGDEF domain-containing protein</fullName>
    </submittedName>
</protein>
<keyword evidence="4" id="KW-1185">Reference proteome</keyword>
<dbReference type="Pfam" id="PF00990">
    <property type="entry name" value="GGDEF"/>
    <property type="match status" value="1"/>
</dbReference>
<dbReference type="PANTHER" id="PTHR46663">
    <property type="entry name" value="DIGUANYLATE CYCLASE DGCT-RELATED"/>
    <property type="match status" value="1"/>
</dbReference>
<keyword evidence="1" id="KW-0812">Transmembrane</keyword>
<evidence type="ECO:0000256" key="1">
    <source>
        <dbReference type="SAM" id="Phobius"/>
    </source>
</evidence>
<accession>A0A4Q9GL85</accession>